<dbReference type="GO" id="GO:0006071">
    <property type="term" value="P:glycerol metabolic process"/>
    <property type="evidence" value="ECO:0007669"/>
    <property type="project" value="TreeGrafter"/>
</dbReference>
<dbReference type="GO" id="GO:0006641">
    <property type="term" value="P:triglyceride metabolic process"/>
    <property type="evidence" value="ECO:0007669"/>
    <property type="project" value="TreeGrafter"/>
</dbReference>
<gene>
    <name evidence="5" type="ORF">FSP39_007945</name>
</gene>
<keyword evidence="6" id="KW-1185">Reference proteome</keyword>
<dbReference type="AlphaFoldDB" id="A0AA88YWS1"/>
<dbReference type="SUPFAM" id="SSF53067">
    <property type="entry name" value="Actin-like ATPase domain"/>
    <property type="match status" value="2"/>
</dbReference>
<evidence type="ECO:0000256" key="2">
    <source>
        <dbReference type="ARBA" id="ARBA00022679"/>
    </source>
</evidence>
<dbReference type="InterPro" id="IPR018484">
    <property type="entry name" value="FGGY_N"/>
</dbReference>
<evidence type="ECO:0000313" key="6">
    <source>
        <dbReference type="Proteomes" id="UP001186944"/>
    </source>
</evidence>
<dbReference type="EMBL" id="VSWD01000001">
    <property type="protein sequence ID" value="KAK3108435.1"/>
    <property type="molecule type" value="Genomic_DNA"/>
</dbReference>
<dbReference type="PANTHER" id="PTHR10196">
    <property type="entry name" value="SUGAR KINASE"/>
    <property type="match status" value="1"/>
</dbReference>
<protein>
    <recommendedName>
        <fullName evidence="4">Carbohydrate kinase FGGY N-terminal domain-containing protein</fullName>
    </recommendedName>
</protein>
<accession>A0AA88YWS1</accession>
<evidence type="ECO:0000259" key="4">
    <source>
        <dbReference type="Pfam" id="PF00370"/>
    </source>
</evidence>
<dbReference type="Gene3D" id="3.30.420.40">
    <property type="match status" value="1"/>
</dbReference>
<dbReference type="Proteomes" id="UP001186944">
    <property type="component" value="Unassembled WGS sequence"/>
</dbReference>
<reference evidence="5" key="1">
    <citation type="submission" date="2019-08" db="EMBL/GenBank/DDBJ databases">
        <title>The improved chromosome-level genome for the pearl oyster Pinctada fucata martensii using PacBio sequencing and Hi-C.</title>
        <authorList>
            <person name="Zheng Z."/>
        </authorList>
    </citation>
    <scope>NUCLEOTIDE SEQUENCE</scope>
    <source>
        <strain evidence="5">ZZ-2019</strain>
        <tissue evidence="5">Adductor muscle</tissue>
    </source>
</reference>
<evidence type="ECO:0000256" key="1">
    <source>
        <dbReference type="ARBA" id="ARBA00009156"/>
    </source>
</evidence>
<feature type="domain" description="Carbohydrate kinase FGGY N-terminal" evidence="4">
    <location>
        <begin position="8"/>
        <end position="116"/>
    </location>
</feature>
<keyword evidence="2" id="KW-0808">Transferase</keyword>
<dbReference type="Pfam" id="PF00370">
    <property type="entry name" value="FGGY_N"/>
    <property type="match status" value="1"/>
</dbReference>
<name>A0AA88YWS1_PINIB</name>
<comment type="caution">
    <text evidence="5">The sequence shown here is derived from an EMBL/GenBank/DDBJ whole genome shotgun (WGS) entry which is preliminary data.</text>
</comment>
<organism evidence="5 6">
    <name type="scientific">Pinctada imbricata</name>
    <name type="common">Atlantic pearl-oyster</name>
    <name type="synonym">Pinctada martensii</name>
    <dbReference type="NCBI Taxonomy" id="66713"/>
    <lineage>
        <taxon>Eukaryota</taxon>
        <taxon>Metazoa</taxon>
        <taxon>Spiralia</taxon>
        <taxon>Lophotrochozoa</taxon>
        <taxon>Mollusca</taxon>
        <taxon>Bivalvia</taxon>
        <taxon>Autobranchia</taxon>
        <taxon>Pteriomorphia</taxon>
        <taxon>Pterioida</taxon>
        <taxon>Pterioidea</taxon>
        <taxon>Pteriidae</taxon>
        <taxon>Pinctada</taxon>
    </lineage>
</organism>
<proteinExistence type="inferred from homology"/>
<sequence>MLNILELFSGIGITNQMATFIAWDKVTGKPLHNAIEWSDARTHDEVEAALDRIPNRNKDHFRNRTGLPISTAFWYTKVPWLIKNNSGVRQALEEKRLCVGSVETWLLWVVDAMITDTGFSLHELVVDGGMTDNELVMQIQADFLGIPIVCPTLKETTAFGAALMAGAAAGIDIFKLNNTKEEVLVNYERKAETFNPKMTPEGN</sequence>
<dbReference type="InterPro" id="IPR043129">
    <property type="entry name" value="ATPase_NBD"/>
</dbReference>
<keyword evidence="3" id="KW-0418">Kinase</keyword>
<dbReference type="PANTHER" id="PTHR10196:SF69">
    <property type="entry name" value="GLYCEROL KINASE"/>
    <property type="match status" value="1"/>
</dbReference>
<comment type="similarity">
    <text evidence="1">Belongs to the FGGY kinase family.</text>
</comment>
<evidence type="ECO:0000313" key="5">
    <source>
        <dbReference type="EMBL" id="KAK3108435.1"/>
    </source>
</evidence>
<dbReference type="GO" id="GO:0004370">
    <property type="term" value="F:glycerol kinase activity"/>
    <property type="evidence" value="ECO:0007669"/>
    <property type="project" value="TreeGrafter"/>
</dbReference>
<dbReference type="GO" id="GO:0005739">
    <property type="term" value="C:mitochondrion"/>
    <property type="evidence" value="ECO:0007669"/>
    <property type="project" value="TreeGrafter"/>
</dbReference>
<dbReference type="GO" id="GO:0046167">
    <property type="term" value="P:glycerol-3-phosphate biosynthetic process"/>
    <property type="evidence" value="ECO:0007669"/>
    <property type="project" value="TreeGrafter"/>
</dbReference>
<evidence type="ECO:0000256" key="3">
    <source>
        <dbReference type="ARBA" id="ARBA00022777"/>
    </source>
</evidence>